<reference evidence="15 16" key="1">
    <citation type="journal article" date="2015" name="J. Biotechnol.">
        <title>Complete genome sequence of a malodorant-producing acetogen, Clostridium scatologenes ATCC 25775(T).</title>
        <authorList>
            <person name="Zhu Z."/>
            <person name="Guo T."/>
            <person name="Zheng H."/>
            <person name="Song T."/>
            <person name="Ouyang P."/>
            <person name="Xie J."/>
        </authorList>
    </citation>
    <scope>NUCLEOTIDE SEQUENCE [LARGE SCALE GENOMIC DNA]</scope>
    <source>
        <strain evidence="15 16">ATCC 25775</strain>
    </source>
</reference>
<evidence type="ECO:0000256" key="2">
    <source>
        <dbReference type="ARBA" id="ARBA00007487"/>
    </source>
</evidence>
<accession>A0A0E3JSI6</accession>
<evidence type="ECO:0000256" key="7">
    <source>
        <dbReference type="ARBA" id="ARBA00022741"/>
    </source>
</evidence>
<dbReference type="EMBL" id="CP009933">
    <property type="protein sequence ID" value="AKA72404.1"/>
    <property type="molecule type" value="Genomic_DNA"/>
</dbReference>
<protein>
    <recommendedName>
        <fullName evidence="4">Corrinoid adenosyltransferase</fullName>
        <ecNumber evidence="3">2.5.1.17</ecNumber>
    </recommendedName>
    <alternativeName>
        <fullName evidence="9">Cob(II)alamin adenosyltransferase</fullName>
    </alternativeName>
    <alternativeName>
        <fullName evidence="11">Cob(II)yrinic acid a,c-diamide adenosyltransferase</fullName>
    </alternativeName>
    <alternativeName>
        <fullName evidence="10">Cobinamide/cobalamin adenosyltransferase</fullName>
    </alternativeName>
</protein>
<dbReference type="GO" id="GO:0008817">
    <property type="term" value="F:corrinoid adenosyltransferase activity"/>
    <property type="evidence" value="ECO:0007669"/>
    <property type="project" value="UniProtKB-EC"/>
</dbReference>
<evidence type="ECO:0000256" key="4">
    <source>
        <dbReference type="ARBA" id="ARBA00020963"/>
    </source>
</evidence>
<evidence type="ECO:0000256" key="6">
    <source>
        <dbReference type="ARBA" id="ARBA00022679"/>
    </source>
</evidence>
<evidence type="ECO:0000256" key="8">
    <source>
        <dbReference type="ARBA" id="ARBA00022840"/>
    </source>
</evidence>
<proteinExistence type="inferred from homology"/>
<dbReference type="InterPro" id="IPR038084">
    <property type="entry name" value="PduO/GlcC-like_sf"/>
</dbReference>
<keyword evidence="5" id="KW-0169">Cobalamin biosynthesis</keyword>
<evidence type="ECO:0000256" key="5">
    <source>
        <dbReference type="ARBA" id="ARBA00022573"/>
    </source>
</evidence>
<dbReference type="Gene3D" id="1.20.1200.10">
    <property type="entry name" value="Cobalamin adenosyltransferase-like"/>
    <property type="match status" value="1"/>
</dbReference>
<evidence type="ECO:0000313" key="16">
    <source>
        <dbReference type="Proteomes" id="UP000033115"/>
    </source>
</evidence>
<evidence type="ECO:0000256" key="3">
    <source>
        <dbReference type="ARBA" id="ARBA00012454"/>
    </source>
</evidence>
<dbReference type="InterPro" id="IPR036451">
    <property type="entry name" value="CblAdoTrfase-like_sf"/>
</dbReference>
<dbReference type="SUPFAM" id="SSF143744">
    <property type="entry name" value="GlcG-like"/>
    <property type="match status" value="1"/>
</dbReference>
<dbReference type="Pfam" id="PF03928">
    <property type="entry name" value="HbpS-like"/>
    <property type="match status" value="1"/>
</dbReference>
<dbReference type="Proteomes" id="UP000033115">
    <property type="component" value="Chromosome"/>
</dbReference>
<name>A0A0E3JSI6_CLOSL</name>
<dbReference type="Gene3D" id="3.30.450.150">
    <property type="entry name" value="Haem-degrading domain"/>
    <property type="match status" value="1"/>
</dbReference>
<comment type="similarity">
    <text evidence="2">Belongs to the Cob(I)alamin adenosyltransferase family.</text>
</comment>
<dbReference type="PANTHER" id="PTHR12213">
    <property type="entry name" value="CORRINOID ADENOSYLTRANSFERASE"/>
    <property type="match status" value="1"/>
</dbReference>
<dbReference type="Pfam" id="PF01923">
    <property type="entry name" value="Cob_adeno_trans"/>
    <property type="match status" value="1"/>
</dbReference>
<dbReference type="HOGENOM" id="CLU_068893_0_0_9"/>
<evidence type="ECO:0000256" key="9">
    <source>
        <dbReference type="ARBA" id="ARBA00031529"/>
    </source>
</evidence>
<dbReference type="AlphaFoldDB" id="A0A0E3JSI6"/>
<dbReference type="RefSeq" id="WP_029160580.1">
    <property type="nucleotide sequence ID" value="NZ_CP009933.1"/>
</dbReference>
<dbReference type="GO" id="GO:0005524">
    <property type="term" value="F:ATP binding"/>
    <property type="evidence" value="ECO:0007669"/>
    <property type="project" value="UniProtKB-KW"/>
</dbReference>
<evidence type="ECO:0000256" key="10">
    <source>
        <dbReference type="ARBA" id="ARBA00033334"/>
    </source>
</evidence>
<dbReference type="SUPFAM" id="SSF89028">
    <property type="entry name" value="Cobalamin adenosyltransferase-like"/>
    <property type="match status" value="1"/>
</dbReference>
<dbReference type="GO" id="GO:0009236">
    <property type="term" value="P:cobalamin biosynthetic process"/>
    <property type="evidence" value="ECO:0007669"/>
    <property type="project" value="UniProtKB-KW"/>
</dbReference>
<comment type="catalytic activity">
    <reaction evidence="13">
        <text>2 cob(II)alamin + reduced [electron-transfer flavoprotein] + 2 ATP = 2 adenosylcob(III)alamin + 2 triphosphate + oxidized [electron-transfer flavoprotein] + 3 H(+)</text>
        <dbReference type="Rhea" id="RHEA:28671"/>
        <dbReference type="Rhea" id="RHEA-COMP:10685"/>
        <dbReference type="Rhea" id="RHEA-COMP:10686"/>
        <dbReference type="ChEBI" id="CHEBI:15378"/>
        <dbReference type="ChEBI" id="CHEBI:16304"/>
        <dbReference type="ChEBI" id="CHEBI:18036"/>
        <dbReference type="ChEBI" id="CHEBI:18408"/>
        <dbReference type="ChEBI" id="CHEBI:30616"/>
        <dbReference type="ChEBI" id="CHEBI:57692"/>
        <dbReference type="ChEBI" id="CHEBI:58307"/>
        <dbReference type="EC" id="2.5.1.17"/>
    </reaction>
</comment>
<dbReference type="InterPro" id="IPR029499">
    <property type="entry name" value="PduO-typ"/>
</dbReference>
<keyword evidence="7" id="KW-0547">Nucleotide-binding</keyword>
<evidence type="ECO:0000256" key="13">
    <source>
        <dbReference type="ARBA" id="ARBA00048692"/>
    </source>
</evidence>
<keyword evidence="8" id="KW-0067">ATP-binding</keyword>
<dbReference type="EC" id="2.5.1.17" evidence="3"/>
<dbReference type="InterPro" id="IPR016030">
    <property type="entry name" value="CblAdoTrfase-like"/>
</dbReference>
<keyword evidence="16" id="KW-1185">Reference proteome</keyword>
<gene>
    <name evidence="15" type="ORF">CSCA_5279</name>
</gene>
<evidence type="ECO:0000256" key="1">
    <source>
        <dbReference type="ARBA" id="ARBA00005121"/>
    </source>
</evidence>
<dbReference type="STRING" id="1548.CSCA_5279"/>
<comment type="pathway">
    <text evidence="1">Cofactor biosynthesis; adenosylcobalamin biosynthesis; adenosylcobalamin from cob(II)yrinate a,c-diamide: step 2/7.</text>
</comment>
<dbReference type="NCBIfam" id="TIGR00636">
    <property type="entry name" value="PduO_Nterm"/>
    <property type="match status" value="1"/>
</dbReference>
<dbReference type="KEGG" id="csq:CSCA_5279"/>
<comment type="catalytic activity">
    <reaction evidence="12">
        <text>2 cob(II)yrinate a,c diamide + reduced [electron-transfer flavoprotein] + 2 ATP = 2 adenosylcob(III)yrinate a,c-diamide + 2 triphosphate + oxidized [electron-transfer flavoprotein] + 3 H(+)</text>
        <dbReference type="Rhea" id="RHEA:11528"/>
        <dbReference type="Rhea" id="RHEA-COMP:10685"/>
        <dbReference type="Rhea" id="RHEA-COMP:10686"/>
        <dbReference type="ChEBI" id="CHEBI:15378"/>
        <dbReference type="ChEBI" id="CHEBI:18036"/>
        <dbReference type="ChEBI" id="CHEBI:30616"/>
        <dbReference type="ChEBI" id="CHEBI:57692"/>
        <dbReference type="ChEBI" id="CHEBI:58307"/>
        <dbReference type="ChEBI" id="CHEBI:58503"/>
        <dbReference type="ChEBI" id="CHEBI:58537"/>
        <dbReference type="EC" id="2.5.1.17"/>
    </reaction>
</comment>
<dbReference type="InterPro" id="IPR005624">
    <property type="entry name" value="PduO/GlcC-like"/>
</dbReference>
<keyword evidence="6 15" id="KW-0808">Transferase</keyword>
<evidence type="ECO:0000259" key="14">
    <source>
        <dbReference type="Pfam" id="PF01923"/>
    </source>
</evidence>
<evidence type="ECO:0000256" key="12">
    <source>
        <dbReference type="ARBA" id="ARBA00048555"/>
    </source>
</evidence>
<organism evidence="15 16">
    <name type="scientific">Clostridium scatologenes</name>
    <dbReference type="NCBI Taxonomy" id="1548"/>
    <lineage>
        <taxon>Bacteria</taxon>
        <taxon>Bacillati</taxon>
        <taxon>Bacillota</taxon>
        <taxon>Clostridia</taxon>
        <taxon>Eubacteriales</taxon>
        <taxon>Clostridiaceae</taxon>
        <taxon>Clostridium</taxon>
    </lineage>
</organism>
<evidence type="ECO:0000313" key="15">
    <source>
        <dbReference type="EMBL" id="AKA72404.1"/>
    </source>
</evidence>
<evidence type="ECO:0000256" key="11">
    <source>
        <dbReference type="ARBA" id="ARBA00033354"/>
    </source>
</evidence>
<sequence>MKIYTKTGDKGTTSLVGGSRTEKSDIRVWCYGTIDETNSALGMARSHIDDKEIRDIILKIQKTLFELGAELASVGTDNYKERIKEEDINFLENTVDKMESLKPDINGFIVPGGTEESSYLDIARTDARRAERYMTELISKYDISEKLLKYVNRLSDAIYSLARYIDYKDIFEKVHQNVGNILGNTEKSNKNSKIEKLDRNLAEYITSHCIKKADEIEIPMVISIVDNGGNLIMLQRMDDSLLGSIEVSMGKAYTAAAFKMATNELKDMAVPEGELYGIGNLKKVITFGGGYPLKIGNKLVGAIGVSGGTAEQDMLVSKYGVEVFEEVVLNGIRK</sequence>
<feature type="domain" description="Cobalamin adenosyltransferase-like" evidence="14">
    <location>
        <begin position="3"/>
        <end position="165"/>
    </location>
</feature>
<dbReference type="PANTHER" id="PTHR12213:SF0">
    <property type="entry name" value="CORRINOID ADENOSYLTRANSFERASE MMAB"/>
    <property type="match status" value="1"/>
</dbReference>